<dbReference type="FunFam" id="3.40.50.1000:FF:000121">
    <property type="entry name" value="Uncharacterized protein"/>
    <property type="match status" value="1"/>
</dbReference>
<comment type="caution">
    <text evidence="2">The sequence shown here is derived from an EMBL/GenBank/DDBJ whole genome shotgun (WGS) entry which is preliminary data.</text>
</comment>
<dbReference type="EMBL" id="CAJJDN010000112">
    <property type="protein sequence ID" value="CAD8117023.1"/>
    <property type="molecule type" value="Genomic_DNA"/>
</dbReference>
<dbReference type="SMART" id="SM00577">
    <property type="entry name" value="CPDc"/>
    <property type="match status" value="1"/>
</dbReference>
<sequence>MQRVPQYIQRPVIQDSFRQSFKQTSDKENSCIQLQKRKPIQAYPQYQSTQVLQKAEIRPNSSQPRQPSIQIVPRPASASIDKGAFSNQKQPCRSSFKELKNSTYISPQLATPQSRYYSQKQLPDTHLIKCPSDQLLPNKQIDQQEYQKLHDKLLFLENKINLIKSNIDISNSQLQKQSERSKQKPIGLAAKFFQKKDQENIEPKGNIALKELTKCSTSLNLQINKALKHSQVIKEQDQPSINLDQFVTQVKQIKKPILQQSSLNRHQSLGINKSYNQVTKSIINEKSYSSQKPSKSDNFLYYISSVARSMLIQQPNKIDEVIRDHIIQTIQGLEYARNLQFEFQEEKVVNLPQINNLKTLVFDLDETLIHCNESVSVPGDIILPITFPTGETIQASINIRPFAQQILQTLSRHFEIIVFTASHSCYANIVLDYLDPKKQWISHRLFREHCIQTDEGAYVKDLRVLGNRKMSNILLIDNASYSFGQQIDNGVPIIAFYDNKQDQELLYLQNYLIKFRVVTDVRELNSQLLKVSSFTNYQDPLLLLQDLFSEQIPK</sequence>
<dbReference type="AlphaFoldDB" id="A0A8S1QMR2"/>
<dbReference type="OrthoDB" id="277011at2759"/>
<name>A0A8S1QMR2_9CILI</name>
<feature type="domain" description="FCP1 homology" evidence="1">
    <location>
        <begin position="353"/>
        <end position="515"/>
    </location>
</feature>
<dbReference type="NCBIfam" id="TIGR02251">
    <property type="entry name" value="HIF-SF_euk"/>
    <property type="match status" value="1"/>
</dbReference>
<dbReference type="Proteomes" id="UP000692954">
    <property type="component" value="Unassembled WGS sequence"/>
</dbReference>
<dbReference type="PANTHER" id="PTHR12210">
    <property type="entry name" value="DULLARD PROTEIN PHOSPHATASE"/>
    <property type="match status" value="1"/>
</dbReference>
<evidence type="ECO:0000259" key="1">
    <source>
        <dbReference type="PROSITE" id="PS50969"/>
    </source>
</evidence>
<dbReference type="InterPro" id="IPR011948">
    <property type="entry name" value="Dullard_phosphatase"/>
</dbReference>
<gene>
    <name evidence="2" type="ORF">PSON_ATCC_30995.1.T1120174</name>
</gene>
<accession>A0A8S1QMR2</accession>
<dbReference type="InterPro" id="IPR004274">
    <property type="entry name" value="FCP1_dom"/>
</dbReference>
<dbReference type="GO" id="GO:0016791">
    <property type="term" value="F:phosphatase activity"/>
    <property type="evidence" value="ECO:0007669"/>
    <property type="project" value="InterPro"/>
</dbReference>
<proteinExistence type="predicted"/>
<keyword evidence="3" id="KW-1185">Reference proteome</keyword>
<dbReference type="CDD" id="cd07521">
    <property type="entry name" value="HAD_FCP1-like"/>
    <property type="match status" value="1"/>
</dbReference>
<dbReference type="InterPro" id="IPR050365">
    <property type="entry name" value="TIM50"/>
</dbReference>
<protein>
    <recommendedName>
        <fullName evidence="1">FCP1 homology domain-containing protein</fullName>
    </recommendedName>
</protein>
<evidence type="ECO:0000313" key="3">
    <source>
        <dbReference type="Proteomes" id="UP000692954"/>
    </source>
</evidence>
<reference evidence="2" key="1">
    <citation type="submission" date="2021-01" db="EMBL/GenBank/DDBJ databases">
        <authorList>
            <consortium name="Genoscope - CEA"/>
            <person name="William W."/>
        </authorList>
    </citation>
    <scope>NUCLEOTIDE SEQUENCE</scope>
</reference>
<evidence type="ECO:0000313" key="2">
    <source>
        <dbReference type="EMBL" id="CAD8117023.1"/>
    </source>
</evidence>
<dbReference type="PROSITE" id="PS50969">
    <property type="entry name" value="FCP1"/>
    <property type="match status" value="1"/>
</dbReference>
<dbReference type="Pfam" id="PF03031">
    <property type="entry name" value="NIF"/>
    <property type="match status" value="1"/>
</dbReference>
<organism evidence="2 3">
    <name type="scientific">Paramecium sonneborni</name>
    <dbReference type="NCBI Taxonomy" id="65129"/>
    <lineage>
        <taxon>Eukaryota</taxon>
        <taxon>Sar</taxon>
        <taxon>Alveolata</taxon>
        <taxon>Ciliophora</taxon>
        <taxon>Intramacronucleata</taxon>
        <taxon>Oligohymenophorea</taxon>
        <taxon>Peniculida</taxon>
        <taxon>Parameciidae</taxon>
        <taxon>Paramecium</taxon>
    </lineage>
</organism>